<keyword evidence="3" id="KW-1185">Reference proteome</keyword>
<evidence type="ECO:0000313" key="2">
    <source>
        <dbReference type="EMBL" id="SHE69591.1"/>
    </source>
</evidence>
<keyword evidence="2" id="KW-0167">Capsid protein</keyword>
<dbReference type="InterPro" id="IPR024207">
    <property type="entry name" value="CotJB_dom"/>
</dbReference>
<dbReference type="RefSeq" id="WP_072850046.1">
    <property type="nucleotide sequence ID" value="NZ_FQVI01000004.1"/>
</dbReference>
<dbReference type="OrthoDB" id="9804099at2"/>
<proteinExistence type="predicted"/>
<gene>
    <name evidence="2" type="ORF">SAMN02745158_01277</name>
</gene>
<accession>A0A1M4VKP2</accession>
<keyword evidence="2" id="KW-0946">Virion</keyword>
<dbReference type="Proteomes" id="UP000184245">
    <property type="component" value="Unassembled WGS sequence"/>
</dbReference>
<dbReference type="STRING" id="1122155.SAMN02745158_01277"/>
<dbReference type="EMBL" id="FQVI01000004">
    <property type="protein sequence ID" value="SHE69591.1"/>
    <property type="molecule type" value="Genomic_DNA"/>
</dbReference>
<sequence>MNGNNKPCKEQLLQLINEVSFAVDDILLYLDTHPCDEKALAFYQEKIAIRKEALKEYAAYYGPLTIDTADDACSDSWEWVMQPWPWEVKGGCK</sequence>
<dbReference type="InterPro" id="IPR016571">
    <property type="entry name" value="Spore_coat_assembly_CotJB"/>
</dbReference>
<protein>
    <submittedName>
        <fullName evidence="2">Spore coat protein JB</fullName>
    </submittedName>
</protein>
<organism evidence="2 3">
    <name type="scientific">Lactonifactor longoviformis DSM 17459</name>
    <dbReference type="NCBI Taxonomy" id="1122155"/>
    <lineage>
        <taxon>Bacteria</taxon>
        <taxon>Bacillati</taxon>
        <taxon>Bacillota</taxon>
        <taxon>Clostridia</taxon>
        <taxon>Eubacteriales</taxon>
        <taxon>Clostridiaceae</taxon>
        <taxon>Lactonifactor</taxon>
    </lineage>
</organism>
<dbReference type="Pfam" id="PF12652">
    <property type="entry name" value="CotJB"/>
    <property type="match status" value="1"/>
</dbReference>
<evidence type="ECO:0000259" key="1">
    <source>
        <dbReference type="Pfam" id="PF12652"/>
    </source>
</evidence>
<reference evidence="2 3" key="1">
    <citation type="submission" date="2016-11" db="EMBL/GenBank/DDBJ databases">
        <authorList>
            <person name="Jaros S."/>
            <person name="Januszkiewicz K."/>
            <person name="Wedrychowicz H."/>
        </authorList>
    </citation>
    <scope>NUCLEOTIDE SEQUENCE [LARGE SCALE GENOMIC DNA]</scope>
    <source>
        <strain evidence="2 3">DSM 17459</strain>
    </source>
</reference>
<feature type="domain" description="Protein CotJB" evidence="1">
    <location>
        <begin position="10"/>
        <end position="87"/>
    </location>
</feature>
<evidence type="ECO:0000313" key="3">
    <source>
        <dbReference type="Proteomes" id="UP000184245"/>
    </source>
</evidence>
<dbReference type="AlphaFoldDB" id="A0A1M4VKP2"/>
<name>A0A1M4VKP2_9CLOT</name>
<dbReference type="PIRSF" id="PIRSF010606">
    <property type="entry name" value="Spore_coat_CotJB"/>
    <property type="match status" value="1"/>
</dbReference>